<dbReference type="Proteomes" id="UP000033740">
    <property type="component" value="Unassembled WGS sequence"/>
</dbReference>
<reference evidence="8 9" key="1">
    <citation type="submission" date="2015-02" db="EMBL/GenBank/DDBJ databases">
        <title>Draft genome sequences of ten Microbacterium spp. with emphasis on heavy metal contaminated environments.</title>
        <authorList>
            <person name="Corretto E."/>
        </authorList>
    </citation>
    <scope>NUCLEOTIDE SEQUENCE [LARGE SCALE GENOMIC DNA]</scope>
    <source>
        <strain evidence="8 9">ARN176</strain>
    </source>
</reference>
<dbReference type="Gene3D" id="1.10.1040.10">
    <property type="entry name" value="N-(1-d-carboxylethyl)-l-norvaline Dehydrogenase, domain 2"/>
    <property type="match status" value="1"/>
</dbReference>
<comment type="pathway">
    <text evidence="1">Lipid metabolism; butanoate metabolism.</text>
</comment>
<comment type="caution">
    <text evidence="8">The sequence shown here is derived from an EMBL/GenBank/DDBJ whole genome shotgun (WGS) entry which is preliminary data.</text>
</comment>
<proteinExistence type="inferred from homology"/>
<dbReference type="InterPro" id="IPR008927">
    <property type="entry name" value="6-PGluconate_DH-like_C_sf"/>
</dbReference>
<comment type="similarity">
    <text evidence="2">Belongs to the 3-hydroxyacyl-CoA dehydrogenase family.</text>
</comment>
<dbReference type="Pfam" id="PF02737">
    <property type="entry name" value="3HCDH_N"/>
    <property type="match status" value="1"/>
</dbReference>
<dbReference type="PANTHER" id="PTHR48075:SF5">
    <property type="entry name" value="3-HYDROXYBUTYRYL-COA DEHYDROGENASE"/>
    <property type="match status" value="1"/>
</dbReference>
<keyword evidence="3 8" id="KW-0560">Oxidoreductase</keyword>
<dbReference type="SUPFAM" id="SSF51735">
    <property type="entry name" value="NAD(P)-binding Rossmann-fold domains"/>
    <property type="match status" value="1"/>
</dbReference>
<evidence type="ECO:0000313" key="8">
    <source>
        <dbReference type="EMBL" id="KJL33310.1"/>
    </source>
</evidence>
<dbReference type="GO" id="GO:0008691">
    <property type="term" value="F:3-hydroxybutyryl-CoA dehydrogenase activity"/>
    <property type="evidence" value="ECO:0007669"/>
    <property type="project" value="UniProtKB-EC"/>
</dbReference>
<evidence type="ECO:0000313" key="9">
    <source>
        <dbReference type="Proteomes" id="UP000033740"/>
    </source>
</evidence>
<organism evidence="8 9">
    <name type="scientific">Microbacterium azadirachtae</name>
    <dbReference type="NCBI Taxonomy" id="582680"/>
    <lineage>
        <taxon>Bacteria</taxon>
        <taxon>Bacillati</taxon>
        <taxon>Actinomycetota</taxon>
        <taxon>Actinomycetes</taxon>
        <taxon>Micrococcales</taxon>
        <taxon>Microbacteriaceae</taxon>
        <taxon>Microbacterium</taxon>
    </lineage>
</organism>
<evidence type="ECO:0000259" key="6">
    <source>
        <dbReference type="Pfam" id="PF00725"/>
    </source>
</evidence>
<dbReference type="GO" id="GO:0070403">
    <property type="term" value="F:NAD+ binding"/>
    <property type="evidence" value="ECO:0007669"/>
    <property type="project" value="InterPro"/>
</dbReference>
<dbReference type="InterPro" id="IPR013328">
    <property type="entry name" value="6PGD_dom2"/>
</dbReference>
<dbReference type="SUPFAM" id="SSF48179">
    <property type="entry name" value="6-phosphogluconate dehydrogenase C-terminal domain-like"/>
    <property type="match status" value="1"/>
</dbReference>
<dbReference type="AlphaFoldDB" id="A0A0F0LM14"/>
<gene>
    <name evidence="8" type="primary">mmgB</name>
    <name evidence="8" type="ORF">RS86_01970</name>
</gene>
<evidence type="ECO:0000256" key="4">
    <source>
        <dbReference type="PIRSR" id="PIRSR000105-1"/>
    </source>
</evidence>
<dbReference type="Pfam" id="PF00725">
    <property type="entry name" value="3HCDH"/>
    <property type="match status" value="1"/>
</dbReference>
<dbReference type="InterPro" id="IPR022694">
    <property type="entry name" value="3-OHacyl-CoA_DH"/>
</dbReference>
<dbReference type="PATRIC" id="fig|582680.6.peg.2037"/>
<dbReference type="InterPro" id="IPR036291">
    <property type="entry name" value="NAD(P)-bd_dom_sf"/>
</dbReference>
<dbReference type="PANTHER" id="PTHR48075">
    <property type="entry name" value="3-HYDROXYACYL-COA DEHYDROGENASE FAMILY PROTEIN"/>
    <property type="match status" value="1"/>
</dbReference>
<feature type="domain" description="3-hydroxyacyl-CoA dehydrogenase C-terminal" evidence="6">
    <location>
        <begin position="204"/>
        <end position="299"/>
    </location>
</feature>
<evidence type="ECO:0000256" key="5">
    <source>
        <dbReference type="SAM" id="MobiDB-lite"/>
    </source>
</evidence>
<evidence type="ECO:0000259" key="7">
    <source>
        <dbReference type="Pfam" id="PF02737"/>
    </source>
</evidence>
<keyword evidence="9" id="KW-1185">Reference proteome</keyword>
<evidence type="ECO:0000256" key="2">
    <source>
        <dbReference type="ARBA" id="ARBA00009463"/>
    </source>
</evidence>
<dbReference type="EC" id="1.1.1.157" evidence="8"/>
<feature type="site" description="Important for catalytic activity" evidence="4">
    <location>
        <position position="158"/>
    </location>
</feature>
<accession>A0A0F0LM14</accession>
<dbReference type="Gene3D" id="3.40.50.720">
    <property type="entry name" value="NAD(P)-binding Rossmann-like Domain"/>
    <property type="match status" value="1"/>
</dbReference>
<dbReference type="GO" id="GO:0006631">
    <property type="term" value="P:fatty acid metabolic process"/>
    <property type="evidence" value="ECO:0007669"/>
    <property type="project" value="InterPro"/>
</dbReference>
<evidence type="ECO:0000256" key="3">
    <source>
        <dbReference type="ARBA" id="ARBA00023002"/>
    </source>
</evidence>
<dbReference type="EMBL" id="JYIX01000034">
    <property type="protein sequence ID" value="KJL33310.1"/>
    <property type="molecule type" value="Genomic_DNA"/>
</dbReference>
<dbReference type="InterPro" id="IPR006108">
    <property type="entry name" value="3HC_DH_C"/>
</dbReference>
<dbReference type="InterPro" id="IPR006176">
    <property type="entry name" value="3-OHacyl-CoA_DH_NAD-bd"/>
</dbReference>
<dbReference type="STRING" id="582680.RS86_01970"/>
<protein>
    <submittedName>
        <fullName evidence="8">Putative 3-hydroxybutyryl-CoA dehydrogenase</fullName>
        <ecNumber evidence="8">1.1.1.157</ecNumber>
    </submittedName>
</protein>
<feature type="domain" description="3-hydroxyacyl-CoA dehydrogenase NAD binding" evidence="7">
    <location>
        <begin position="25"/>
        <end position="201"/>
    </location>
</feature>
<name>A0A0F0LM14_9MICO</name>
<evidence type="ECO:0000256" key="1">
    <source>
        <dbReference type="ARBA" id="ARBA00005086"/>
    </source>
</evidence>
<feature type="region of interest" description="Disordered" evidence="5">
    <location>
        <begin position="1"/>
        <end position="20"/>
    </location>
</feature>
<sequence>MSTAWSSEPQESRDAAAMPATPERVGVLGGGRMGAGIAHAFLLAGSQVVVVERDETAAAAAGERIRASLLRSVERGSTDRTIAALEGALETSTDAEVFADAGLVVEAVPEERVLKVESLRRIEAAVARGAAIASNTSSISIDDLGAELAHPERFLGLHFFNPVPASALVEVVVGASTNQELLDDARGWVAALGKTAVVVADAPGFASSRLGVAIALEAIRMLEEGVATAADIDAAMELGYRHPTGPLRTTDIVGLDVRLGIAEELEAKLGARFAPPQLLRDLVADGHLGRKTGRGFYEWSEG</sequence>
<dbReference type="PIRSF" id="PIRSF000105">
    <property type="entry name" value="HCDH"/>
    <property type="match status" value="1"/>
</dbReference>